<dbReference type="Gene3D" id="3.40.50.10860">
    <property type="entry name" value="Leucine Dehydrogenase, chain A, domain 1"/>
    <property type="match status" value="1"/>
</dbReference>
<dbReference type="Proteomes" id="UP001620514">
    <property type="component" value="Unassembled WGS sequence"/>
</dbReference>
<protein>
    <recommendedName>
        <fullName evidence="3">Glutamate dehydrogenase</fullName>
    </recommendedName>
</protein>
<dbReference type="SUPFAM" id="SSF51735">
    <property type="entry name" value="NAD(P)-binding Rossmann-fold domains"/>
    <property type="match status" value="1"/>
</dbReference>
<evidence type="ECO:0000256" key="1">
    <source>
        <dbReference type="ARBA" id="ARBA00006382"/>
    </source>
</evidence>
<dbReference type="PROSITE" id="PS00074">
    <property type="entry name" value="GLFV_DEHYDROGENASE"/>
    <property type="match status" value="1"/>
</dbReference>
<dbReference type="PANTHER" id="PTHR11606">
    <property type="entry name" value="GLUTAMATE DEHYDROGENASE"/>
    <property type="match status" value="1"/>
</dbReference>
<dbReference type="GO" id="GO:0004353">
    <property type="term" value="F:glutamate dehydrogenase [NAD(P)+] activity"/>
    <property type="evidence" value="ECO:0007669"/>
    <property type="project" value="UniProtKB-EC"/>
</dbReference>
<dbReference type="InterPro" id="IPR006095">
    <property type="entry name" value="Glu/Leu/Phe/Val/Trp_DH"/>
</dbReference>
<proteinExistence type="inferred from homology"/>
<dbReference type="Pfam" id="PF00208">
    <property type="entry name" value="ELFV_dehydrog"/>
    <property type="match status" value="1"/>
</dbReference>
<dbReference type="InterPro" id="IPR033922">
    <property type="entry name" value="NAD_bind_Glu_DH"/>
</dbReference>
<evidence type="ECO:0000256" key="2">
    <source>
        <dbReference type="ARBA" id="ARBA00023002"/>
    </source>
</evidence>
<dbReference type="PANTHER" id="PTHR11606:SF13">
    <property type="entry name" value="GLUTAMATE DEHYDROGENASE 1, MITOCHONDRIAL"/>
    <property type="match status" value="1"/>
</dbReference>
<name>A0ABW8M967_9BURK</name>
<comment type="caution">
    <text evidence="6">The sequence shown here is derived from an EMBL/GenBank/DDBJ whole genome shotgun (WGS) entry which is preliminary data.</text>
</comment>
<keyword evidence="7" id="KW-1185">Reference proteome</keyword>
<dbReference type="EMBL" id="JBIYDN010000001">
    <property type="protein sequence ID" value="MFK4440196.1"/>
    <property type="molecule type" value="Genomic_DNA"/>
</dbReference>
<evidence type="ECO:0000259" key="5">
    <source>
        <dbReference type="SMART" id="SM00839"/>
    </source>
</evidence>
<dbReference type="InterPro" id="IPR006096">
    <property type="entry name" value="Glu/Leu/Phe/Val/Trp_DH_C"/>
</dbReference>
<evidence type="ECO:0000256" key="4">
    <source>
        <dbReference type="RuleBase" id="RU004417"/>
    </source>
</evidence>
<sequence length="440" mass="47635">MSSPQQDRTASAVPAVQHTIPSYLDSTHLGPWGNYLQQVDRVAPYLGSLSRWVETLKRPKRILIVDCPIELDNGTVTHFEGYRVQHNMSRGPGKGGVRYHQDVTLSEVMALSAWMSVKNAAVNVPYGGAKGGIRVDPRTLSRGELERLTRRYTSEIGIIIGPNQDIPAPDVNTNEQIMAWMMDTYSMNQGQTATGVVTGKPISLGGSLGRKEATGRGVFVVGSEAARRIGFDIEGARIAVQGFGNVGGIAARLFQEAGAKVVAVQDHTGSLYKSSGIDAVALFEHVGKHGGVAGFEGADPVSKDEFWTIESDILIPAALEGQITEENAPKIKTKIVVEGANGPTTTAADDILHDKGILVIPDVVANAGGVTVSYFEWVQDFSSFFWTEDEINQRLERVMREAFAAVWQVASEHSVSVRTAAFIVACTRILQAREMRGLYP</sequence>
<feature type="domain" description="Glutamate/phenylalanine/leucine/valine/L-tryptophan dehydrogenase C-terminal" evidence="5">
    <location>
        <begin position="207"/>
        <end position="437"/>
    </location>
</feature>
<dbReference type="RefSeq" id="WP_404603979.1">
    <property type="nucleotide sequence ID" value="NZ_JBIYDN010000001.1"/>
</dbReference>
<evidence type="ECO:0000313" key="6">
    <source>
        <dbReference type="EMBL" id="MFK4440196.1"/>
    </source>
</evidence>
<evidence type="ECO:0000313" key="7">
    <source>
        <dbReference type="Proteomes" id="UP001620514"/>
    </source>
</evidence>
<dbReference type="InterPro" id="IPR046346">
    <property type="entry name" value="Aminoacid_DH-like_N_sf"/>
</dbReference>
<keyword evidence="2 3" id="KW-0560">Oxidoreductase</keyword>
<reference evidence="6 7" key="1">
    <citation type="submission" date="2024-11" db="EMBL/GenBank/DDBJ databases">
        <title>Using genomics to understand microbial adaptation to soil warming.</title>
        <authorList>
            <person name="Deangelis K.M. PhD."/>
        </authorList>
    </citation>
    <scope>NUCLEOTIDE SEQUENCE [LARGE SCALE GENOMIC DNA]</scope>
    <source>
        <strain evidence="6 7">GAS97</strain>
    </source>
</reference>
<dbReference type="PIRSF" id="PIRSF000185">
    <property type="entry name" value="Glu_DH"/>
    <property type="match status" value="1"/>
</dbReference>
<evidence type="ECO:0000256" key="3">
    <source>
        <dbReference type="PIRNR" id="PIRNR000185"/>
    </source>
</evidence>
<accession>A0ABW8M967</accession>
<dbReference type="Gene3D" id="3.40.50.720">
    <property type="entry name" value="NAD(P)-binding Rossmann-like Domain"/>
    <property type="match status" value="1"/>
</dbReference>
<dbReference type="InterPro" id="IPR006097">
    <property type="entry name" value="Glu/Leu/Phe/Val/Trp_DH_dimer"/>
</dbReference>
<dbReference type="SMART" id="SM00839">
    <property type="entry name" value="ELFV_dehydrog"/>
    <property type="match status" value="1"/>
</dbReference>
<comment type="similarity">
    <text evidence="1 3 4">Belongs to the Glu/Leu/Phe/Val dehydrogenases family.</text>
</comment>
<dbReference type="Pfam" id="PF02812">
    <property type="entry name" value="ELFV_dehydrog_N"/>
    <property type="match status" value="1"/>
</dbReference>
<dbReference type="InterPro" id="IPR036291">
    <property type="entry name" value="NAD(P)-bd_dom_sf"/>
</dbReference>
<dbReference type="PRINTS" id="PR00082">
    <property type="entry name" value="GLFDHDRGNASE"/>
</dbReference>
<dbReference type="SUPFAM" id="SSF53223">
    <property type="entry name" value="Aminoacid dehydrogenase-like, N-terminal domain"/>
    <property type="match status" value="1"/>
</dbReference>
<gene>
    <name evidence="6" type="ORF">ABH943_000196</name>
</gene>
<dbReference type="InterPro" id="IPR033524">
    <property type="entry name" value="Glu/Leu/Phe/Val_DH_AS"/>
</dbReference>
<dbReference type="Gene3D" id="1.10.8.1210">
    <property type="match status" value="2"/>
</dbReference>
<organism evidence="6 7">
    <name type="scientific">Caballeronia udeis</name>
    <dbReference type="NCBI Taxonomy" id="1232866"/>
    <lineage>
        <taxon>Bacteria</taxon>
        <taxon>Pseudomonadati</taxon>
        <taxon>Pseudomonadota</taxon>
        <taxon>Betaproteobacteria</taxon>
        <taxon>Burkholderiales</taxon>
        <taxon>Burkholderiaceae</taxon>
        <taxon>Caballeronia</taxon>
    </lineage>
</organism>
<dbReference type="CDD" id="cd01076">
    <property type="entry name" value="NAD_bind_1_Glu_DH"/>
    <property type="match status" value="1"/>
</dbReference>
<dbReference type="InterPro" id="IPR014362">
    <property type="entry name" value="Glu_DH"/>
</dbReference>